<dbReference type="Proteomes" id="UP001187415">
    <property type="component" value="Unassembled WGS sequence"/>
</dbReference>
<proteinExistence type="predicted"/>
<dbReference type="InterPro" id="IPR036179">
    <property type="entry name" value="Ig-like_dom_sf"/>
</dbReference>
<protein>
    <recommendedName>
        <fullName evidence="4">Immunoglobulin domain-containing protein</fullName>
    </recommendedName>
</protein>
<dbReference type="InterPro" id="IPR013106">
    <property type="entry name" value="Ig_V-set"/>
</dbReference>
<organism evidence="5 6">
    <name type="scientific">Channa striata</name>
    <name type="common">Snakehead murrel</name>
    <name type="synonym">Ophicephalus striatus</name>
    <dbReference type="NCBI Taxonomy" id="64152"/>
    <lineage>
        <taxon>Eukaryota</taxon>
        <taxon>Metazoa</taxon>
        <taxon>Chordata</taxon>
        <taxon>Craniata</taxon>
        <taxon>Vertebrata</taxon>
        <taxon>Euteleostomi</taxon>
        <taxon>Actinopterygii</taxon>
        <taxon>Neopterygii</taxon>
        <taxon>Teleostei</taxon>
        <taxon>Neoteleostei</taxon>
        <taxon>Acanthomorphata</taxon>
        <taxon>Anabantaria</taxon>
        <taxon>Anabantiformes</taxon>
        <taxon>Channoidei</taxon>
        <taxon>Channidae</taxon>
        <taxon>Channa</taxon>
    </lineage>
</organism>
<dbReference type="PANTHER" id="PTHR11860">
    <property type="entry name" value="POLYMERIC-IMMUNOGLOBULIN RECEPTOR"/>
    <property type="match status" value="1"/>
</dbReference>
<feature type="domain" description="Immunoglobulin" evidence="4">
    <location>
        <begin position="34"/>
        <end position="132"/>
    </location>
</feature>
<evidence type="ECO:0000313" key="5">
    <source>
        <dbReference type="EMBL" id="KAK2851716.1"/>
    </source>
</evidence>
<name>A0AA88NDD3_CHASR</name>
<dbReference type="InterPro" id="IPR003599">
    <property type="entry name" value="Ig_sub"/>
</dbReference>
<comment type="subcellular location">
    <subcellularLocation>
        <location evidence="1">Membrane</location>
    </subcellularLocation>
</comment>
<keyword evidence="3" id="KW-0472">Membrane</keyword>
<evidence type="ECO:0000313" key="6">
    <source>
        <dbReference type="Proteomes" id="UP001187415"/>
    </source>
</evidence>
<dbReference type="InterPro" id="IPR013783">
    <property type="entry name" value="Ig-like_fold"/>
</dbReference>
<dbReference type="Pfam" id="PF07686">
    <property type="entry name" value="V-set"/>
    <property type="match status" value="1"/>
</dbReference>
<evidence type="ECO:0000256" key="2">
    <source>
        <dbReference type="ARBA" id="ARBA00022692"/>
    </source>
</evidence>
<dbReference type="GO" id="GO:0004888">
    <property type="term" value="F:transmembrane signaling receptor activity"/>
    <property type="evidence" value="ECO:0007669"/>
    <property type="project" value="TreeGrafter"/>
</dbReference>
<dbReference type="CDD" id="cd05716">
    <property type="entry name" value="IgV_pIgR_like"/>
    <property type="match status" value="1"/>
</dbReference>
<keyword evidence="6" id="KW-1185">Reference proteome</keyword>
<comment type="caution">
    <text evidence="5">The sequence shown here is derived from an EMBL/GenBank/DDBJ whole genome shotgun (WGS) entry which is preliminary data.</text>
</comment>
<accession>A0AA88NDD3</accession>
<dbReference type="SUPFAM" id="SSF48726">
    <property type="entry name" value="Immunoglobulin"/>
    <property type="match status" value="1"/>
</dbReference>
<dbReference type="PANTHER" id="PTHR11860:SF111">
    <property type="entry name" value="IMMUNOGLOBULIN SUBTYPE DOMAIN-CONTAINING PROTEIN"/>
    <property type="match status" value="1"/>
</dbReference>
<dbReference type="Gene3D" id="2.60.40.10">
    <property type="entry name" value="Immunoglobulins"/>
    <property type="match status" value="1"/>
</dbReference>
<reference evidence="5" key="1">
    <citation type="submission" date="2023-07" db="EMBL/GenBank/DDBJ databases">
        <title>Chromosome-level Genome Assembly of Striped Snakehead (Channa striata).</title>
        <authorList>
            <person name="Liu H."/>
        </authorList>
    </citation>
    <scope>NUCLEOTIDE SEQUENCE</scope>
    <source>
        <strain evidence="5">Gz</strain>
        <tissue evidence="5">Muscle</tissue>
    </source>
</reference>
<keyword evidence="2" id="KW-0812">Transmembrane</keyword>
<dbReference type="InterPro" id="IPR050671">
    <property type="entry name" value="CD300_family_receptors"/>
</dbReference>
<dbReference type="EMBL" id="JAUPFM010000005">
    <property type="protein sequence ID" value="KAK2851716.1"/>
    <property type="molecule type" value="Genomic_DNA"/>
</dbReference>
<evidence type="ECO:0000259" key="4">
    <source>
        <dbReference type="SMART" id="SM00409"/>
    </source>
</evidence>
<evidence type="ECO:0000256" key="1">
    <source>
        <dbReference type="ARBA" id="ARBA00004370"/>
    </source>
</evidence>
<dbReference type="GO" id="GO:0005886">
    <property type="term" value="C:plasma membrane"/>
    <property type="evidence" value="ECO:0007669"/>
    <property type="project" value="TreeGrafter"/>
</dbReference>
<gene>
    <name evidence="5" type="ORF">Q5P01_007992</name>
</gene>
<sequence length="192" mass="21637">MRITEVFAVVFNAPAFCLFCLMKDTVGSLQLSAQETVTASYQGSVTVSCQYDQKFRENTKYWCKGPIYELCRIVVKTPKNRPSDRTSIADDKEAGVFTVTIHSLTKGDEDMYWCVIARSGRNIHTGVRLQISHTVLTPSPTPTKSSLGNYEISWWATLRWILFILIKLGSAGANARRNTRLTSATRNPQSYR</sequence>
<evidence type="ECO:0000256" key="3">
    <source>
        <dbReference type="ARBA" id="ARBA00023136"/>
    </source>
</evidence>
<dbReference type="AlphaFoldDB" id="A0AA88NDD3"/>
<dbReference type="SMART" id="SM00409">
    <property type="entry name" value="IG"/>
    <property type="match status" value="1"/>
</dbReference>